<proteinExistence type="inferred from homology"/>
<keyword evidence="4" id="KW-1015">Disulfide bond</keyword>
<dbReference type="InterPro" id="IPR029058">
    <property type="entry name" value="AB_hydrolase_fold"/>
</dbReference>
<keyword evidence="6" id="KW-1185">Reference proteome</keyword>
<keyword evidence="3" id="KW-0378">Hydrolase</keyword>
<protein>
    <submittedName>
        <fullName evidence="5">Carbohydrate esterase</fullName>
    </submittedName>
</protein>
<dbReference type="RefSeq" id="WP_075693388.1">
    <property type="nucleotide sequence ID" value="NZ_CP009248.1"/>
</dbReference>
<organism evidence="5 6">
    <name type="scientific">Corynebacterium sphenisci DSM 44792</name>
    <dbReference type="NCBI Taxonomy" id="1437874"/>
    <lineage>
        <taxon>Bacteria</taxon>
        <taxon>Bacillati</taxon>
        <taxon>Actinomycetota</taxon>
        <taxon>Actinomycetes</taxon>
        <taxon>Mycobacteriales</taxon>
        <taxon>Corynebacteriaceae</taxon>
        <taxon>Corynebacterium</taxon>
    </lineage>
</organism>
<dbReference type="AlphaFoldDB" id="A0A1L7D091"/>
<dbReference type="OrthoDB" id="4423762at2"/>
<evidence type="ECO:0000256" key="2">
    <source>
        <dbReference type="ARBA" id="ARBA00022487"/>
    </source>
</evidence>
<dbReference type="Gene3D" id="3.40.50.1820">
    <property type="entry name" value="alpha/beta hydrolase"/>
    <property type="match status" value="1"/>
</dbReference>
<evidence type="ECO:0000256" key="1">
    <source>
        <dbReference type="ARBA" id="ARBA00007534"/>
    </source>
</evidence>
<dbReference type="EMBL" id="CP009248">
    <property type="protein sequence ID" value="APT91507.1"/>
    <property type="molecule type" value="Genomic_DNA"/>
</dbReference>
<sequence>MRRVLTLLAVLVLVAAIGVGALNHFAQRPGPGPGPDPRPAPGNPPGCVAAEVLAAPGTWESRADDDPLAPSANPNSLLLTITGPLREAYPAERVGVWTLPYPAQFRNINALQEMTYDDSQAAGRARLEEELRATHEACPATDFILVGFSQGAVIAGDVAAAIGAGAGPVPAERVAGVALIADGRRDPAQSATVSVPVAGVGLELALAPLNAAVQPIVPGATMRGPRPGGFGELTDRVAQICAPADVVCDAPPAIGDALARARDYAGGNAVHAAYATNPEVFPDATTPEWVIGWARGLIDAALAR</sequence>
<evidence type="ECO:0000256" key="4">
    <source>
        <dbReference type="ARBA" id="ARBA00023157"/>
    </source>
</evidence>
<evidence type="ECO:0000256" key="3">
    <source>
        <dbReference type="ARBA" id="ARBA00022801"/>
    </source>
</evidence>
<evidence type="ECO:0000313" key="6">
    <source>
        <dbReference type="Proteomes" id="UP000185469"/>
    </source>
</evidence>
<dbReference type="KEGG" id="csph:CSPHI_11655"/>
<dbReference type="InterPro" id="IPR000675">
    <property type="entry name" value="Cutinase/axe"/>
</dbReference>
<comment type="similarity">
    <text evidence="1">Belongs to the cutinase family.</text>
</comment>
<gene>
    <name evidence="5" type="ORF">CSPHI_11655</name>
</gene>
<dbReference type="GO" id="GO:0052689">
    <property type="term" value="F:carboxylic ester hydrolase activity"/>
    <property type="evidence" value="ECO:0007669"/>
    <property type="project" value="UniProtKB-KW"/>
</dbReference>
<dbReference type="SMART" id="SM01110">
    <property type="entry name" value="Cutinase"/>
    <property type="match status" value="1"/>
</dbReference>
<dbReference type="STRING" id="1437874.CSPHI_11655"/>
<reference evidence="5 6" key="1">
    <citation type="submission" date="2014-08" db="EMBL/GenBank/DDBJ databases">
        <title>Complete genome sequence of Corynebacterium sphenisci CECT 5990(T) (=DSM 44792(T)), isolated from healthy wild penguins.</title>
        <authorList>
            <person name="Ruckert C."/>
            <person name="Albersmeier A."/>
            <person name="Winkler A."/>
            <person name="Kalinowski J."/>
        </authorList>
    </citation>
    <scope>NUCLEOTIDE SEQUENCE [LARGE SCALE GENOMIC DNA]</scope>
    <source>
        <strain evidence="5 6">DSM 44792</strain>
    </source>
</reference>
<dbReference type="Pfam" id="PF01083">
    <property type="entry name" value="Cutinase"/>
    <property type="match status" value="1"/>
</dbReference>
<dbReference type="Proteomes" id="UP000185469">
    <property type="component" value="Chromosome"/>
</dbReference>
<dbReference type="PANTHER" id="PTHR33630:SF9">
    <property type="entry name" value="CUTINASE 4"/>
    <property type="match status" value="1"/>
</dbReference>
<dbReference type="PANTHER" id="PTHR33630">
    <property type="entry name" value="CUTINASE RV1984C-RELATED-RELATED"/>
    <property type="match status" value="1"/>
</dbReference>
<name>A0A1L7D091_9CORY</name>
<evidence type="ECO:0000313" key="5">
    <source>
        <dbReference type="EMBL" id="APT91507.1"/>
    </source>
</evidence>
<dbReference type="SUPFAM" id="SSF53474">
    <property type="entry name" value="alpha/beta-Hydrolases"/>
    <property type="match status" value="1"/>
</dbReference>
<accession>A0A1L7D091</accession>
<keyword evidence="2" id="KW-0719">Serine esterase</keyword>